<gene>
    <name evidence="2" type="ORF">HUJ06_004600</name>
    <name evidence="3" type="ORF">HUJ06_032089</name>
</gene>
<sequence length="101" mass="10813">MKHGYNDIELSCDRASGLLFLRLVLKNPEARASKALVVNGRFLVLCLLAFAICLLAFAICCSSVVAMLFEVCNTSDSSMCCLSDGMDDPLDLGHPGCLSPP</sequence>
<evidence type="ECO:0000313" key="4">
    <source>
        <dbReference type="Proteomes" id="UP000607653"/>
    </source>
</evidence>
<keyword evidence="4" id="KW-1185">Reference proteome</keyword>
<keyword evidence="1" id="KW-0472">Membrane</keyword>
<dbReference type="Proteomes" id="UP000607653">
    <property type="component" value="Unassembled WGS sequence"/>
</dbReference>
<proteinExistence type="predicted"/>
<dbReference type="EMBL" id="DUZY01000007">
    <property type="protein sequence ID" value="DAD46370.1"/>
    <property type="molecule type" value="Genomic_DNA"/>
</dbReference>
<evidence type="ECO:0000313" key="2">
    <source>
        <dbReference type="EMBL" id="DAD46370.1"/>
    </source>
</evidence>
<reference evidence="3 4" key="1">
    <citation type="journal article" date="2020" name="Mol. Biol. Evol.">
        <title>Distinct Expression and Methylation Patterns for Genes with Different Fates following a Single Whole-Genome Duplication in Flowering Plants.</title>
        <authorList>
            <person name="Shi T."/>
            <person name="Rahmani R.S."/>
            <person name="Gugger P.F."/>
            <person name="Wang M."/>
            <person name="Li H."/>
            <person name="Zhang Y."/>
            <person name="Li Z."/>
            <person name="Wang Q."/>
            <person name="Van de Peer Y."/>
            <person name="Marchal K."/>
            <person name="Chen J."/>
        </authorList>
    </citation>
    <scope>NUCLEOTIDE SEQUENCE [LARGE SCALE GENOMIC DNA]</scope>
    <source>
        <tissue evidence="3">Leaf</tissue>
    </source>
</reference>
<evidence type="ECO:0000256" key="1">
    <source>
        <dbReference type="SAM" id="Phobius"/>
    </source>
</evidence>
<dbReference type="AlphaFoldDB" id="A0A822ZXP1"/>
<feature type="transmembrane region" description="Helical" evidence="1">
    <location>
        <begin position="42"/>
        <end position="69"/>
    </location>
</feature>
<keyword evidence="1" id="KW-1133">Transmembrane helix</keyword>
<organism evidence="3 4">
    <name type="scientific">Nelumbo nucifera</name>
    <name type="common">Sacred lotus</name>
    <dbReference type="NCBI Taxonomy" id="4432"/>
    <lineage>
        <taxon>Eukaryota</taxon>
        <taxon>Viridiplantae</taxon>
        <taxon>Streptophyta</taxon>
        <taxon>Embryophyta</taxon>
        <taxon>Tracheophyta</taxon>
        <taxon>Spermatophyta</taxon>
        <taxon>Magnoliopsida</taxon>
        <taxon>Proteales</taxon>
        <taxon>Nelumbonaceae</taxon>
        <taxon>Nelumbo</taxon>
    </lineage>
</organism>
<evidence type="ECO:0000313" key="3">
    <source>
        <dbReference type="EMBL" id="DAD49647.1"/>
    </source>
</evidence>
<name>A0A822ZXP1_NELNU</name>
<dbReference type="EMBL" id="DUZY01000307">
    <property type="protein sequence ID" value="DAD49647.1"/>
    <property type="molecule type" value="Genomic_DNA"/>
</dbReference>
<comment type="caution">
    <text evidence="3">The sequence shown here is derived from an EMBL/GenBank/DDBJ whole genome shotgun (WGS) entry which is preliminary data.</text>
</comment>
<accession>A0A822ZXP1</accession>
<protein>
    <submittedName>
        <fullName evidence="3">Uncharacterized protein</fullName>
    </submittedName>
</protein>
<keyword evidence="1" id="KW-0812">Transmembrane</keyword>